<dbReference type="PIRSF" id="PIRSF000126">
    <property type="entry name" value="11-beta-HSD1"/>
    <property type="match status" value="1"/>
</dbReference>
<dbReference type="PANTHER" id="PTHR42901">
    <property type="entry name" value="ALCOHOL DEHYDROGENASE"/>
    <property type="match status" value="1"/>
</dbReference>
<evidence type="ECO:0000313" key="5">
    <source>
        <dbReference type="Proteomes" id="UP000030185"/>
    </source>
</evidence>
<reference evidence="4 5" key="1">
    <citation type="submission" date="2014-09" db="EMBL/GenBank/DDBJ databases">
        <title>Sporocytophaga myxococcoides PG-01 genome sequencing.</title>
        <authorList>
            <person name="Liu L."/>
            <person name="Gao P.J."/>
            <person name="Chen G.J."/>
            <person name="Wang L.S."/>
        </authorList>
    </citation>
    <scope>NUCLEOTIDE SEQUENCE [LARGE SCALE GENOMIC DNA]</scope>
    <source>
        <strain evidence="4 5">PG-01</strain>
    </source>
</reference>
<dbReference type="PRINTS" id="PR00080">
    <property type="entry name" value="SDRFAMILY"/>
</dbReference>
<dbReference type="SUPFAM" id="SSF51735">
    <property type="entry name" value="NAD(P)-binding Rossmann-fold domains"/>
    <property type="match status" value="1"/>
</dbReference>
<dbReference type="EMBL" id="BBLT01000006">
    <property type="protein sequence ID" value="GAL85964.1"/>
    <property type="molecule type" value="Genomic_DNA"/>
</dbReference>
<proteinExistence type="inferred from homology"/>
<dbReference type="GO" id="GO:0016491">
    <property type="term" value="F:oxidoreductase activity"/>
    <property type="evidence" value="ECO:0007669"/>
    <property type="project" value="UniProtKB-KW"/>
</dbReference>
<keyword evidence="2" id="KW-0560">Oxidoreductase</keyword>
<dbReference type="PRINTS" id="PR00081">
    <property type="entry name" value="GDHRDH"/>
</dbReference>
<dbReference type="CDD" id="cd05233">
    <property type="entry name" value="SDR_c"/>
    <property type="match status" value="1"/>
</dbReference>
<comment type="similarity">
    <text evidence="1 3">Belongs to the short-chain dehydrogenases/reductases (SDR) family.</text>
</comment>
<dbReference type="eggNOG" id="COG0300">
    <property type="taxonomic scope" value="Bacteria"/>
</dbReference>
<evidence type="ECO:0000313" key="4">
    <source>
        <dbReference type="EMBL" id="GAL85964.1"/>
    </source>
</evidence>
<keyword evidence="5" id="KW-1185">Reference proteome</keyword>
<protein>
    <submittedName>
        <fullName evidence="4">Oxidoreductase</fullName>
    </submittedName>
</protein>
<accession>A0A098LHP2</accession>
<name>A0A098LHP2_9BACT</name>
<dbReference type="Pfam" id="PF00106">
    <property type="entry name" value="adh_short"/>
    <property type="match status" value="1"/>
</dbReference>
<comment type="caution">
    <text evidence="4">The sequence shown here is derived from an EMBL/GenBank/DDBJ whole genome shotgun (WGS) entry which is preliminary data.</text>
</comment>
<evidence type="ECO:0000256" key="3">
    <source>
        <dbReference type="RuleBase" id="RU000363"/>
    </source>
</evidence>
<dbReference type="AlphaFoldDB" id="A0A098LHP2"/>
<dbReference type="RefSeq" id="WP_045465053.1">
    <property type="nucleotide sequence ID" value="NZ_BBLT01000006.1"/>
</dbReference>
<dbReference type="InterPro" id="IPR002347">
    <property type="entry name" value="SDR_fam"/>
</dbReference>
<dbReference type="PANTHER" id="PTHR42901:SF1">
    <property type="entry name" value="ALCOHOL DEHYDROGENASE"/>
    <property type="match status" value="1"/>
</dbReference>
<dbReference type="InterPro" id="IPR036291">
    <property type="entry name" value="NAD(P)-bd_dom_sf"/>
</dbReference>
<gene>
    <name evidence="4" type="ORF">MYP_3193</name>
</gene>
<dbReference type="STRING" id="153721.MYP_3193"/>
<organism evidence="4 5">
    <name type="scientific">Sporocytophaga myxococcoides</name>
    <dbReference type="NCBI Taxonomy" id="153721"/>
    <lineage>
        <taxon>Bacteria</taxon>
        <taxon>Pseudomonadati</taxon>
        <taxon>Bacteroidota</taxon>
        <taxon>Cytophagia</taxon>
        <taxon>Cytophagales</taxon>
        <taxon>Cytophagaceae</taxon>
        <taxon>Sporocytophaga</taxon>
    </lineage>
</organism>
<dbReference type="Proteomes" id="UP000030185">
    <property type="component" value="Unassembled WGS sequence"/>
</dbReference>
<sequence>MANDKKYALITGGTSGIGLELAKLFAQEGFNLVLVARDFSDLQAISAEFKHQFNIDVTTIEKDLSKKEAPFEVCEEIRSKNIQIDILVNNAGQGAYGKFSETDVNRELEIIQLNIAAYVVLTKYFLKDMLSRNEGRILNVASIAGKMPGPWQSVYHGTKAFVVSWTEAILQEIKDTNITITTLLPGATATDFFHKADMEESTLVQKGDLADPAEVAKDGYKALMAGEHKIVSGWKNKAQVVMSNILPDKAVLEMSEKQNKPA</sequence>
<dbReference type="OrthoDB" id="9808814at2"/>
<evidence type="ECO:0000256" key="2">
    <source>
        <dbReference type="ARBA" id="ARBA00023002"/>
    </source>
</evidence>
<dbReference type="Gene3D" id="3.40.50.720">
    <property type="entry name" value="NAD(P)-binding Rossmann-like Domain"/>
    <property type="match status" value="1"/>
</dbReference>
<evidence type="ECO:0000256" key="1">
    <source>
        <dbReference type="ARBA" id="ARBA00006484"/>
    </source>
</evidence>